<keyword evidence="6" id="KW-1185">Reference proteome</keyword>
<dbReference type="Proteomes" id="UP000188184">
    <property type="component" value="Chromosome"/>
</dbReference>
<dbReference type="GO" id="GO:0045004">
    <property type="term" value="P:DNA replication proofreading"/>
    <property type="evidence" value="ECO:0007669"/>
    <property type="project" value="TreeGrafter"/>
</dbReference>
<dbReference type="InterPro" id="IPR036397">
    <property type="entry name" value="RNaseH_sf"/>
</dbReference>
<dbReference type="FunFam" id="3.30.420.10:FF:000045">
    <property type="entry name" value="3'-5' exonuclease DinG"/>
    <property type="match status" value="1"/>
</dbReference>
<accession>A0A1Q2L0H5</accession>
<evidence type="ECO:0000256" key="3">
    <source>
        <dbReference type="ARBA" id="ARBA00022839"/>
    </source>
</evidence>
<keyword evidence="1" id="KW-0540">Nuclease</keyword>
<feature type="domain" description="Exonuclease" evidence="4">
    <location>
        <begin position="38"/>
        <end position="199"/>
    </location>
</feature>
<sequence length="199" mass="22459">MEKRSAEQLLKQKKKMQYSGSRKNRQQKYSLSMEVVKNYVVLDFETTGLSAWKDKIIQIGAVKYENHRRTDTFYLLVDPQCHISRTITSITGIRNEDVAGAPVIEEVIDDLIAFIGDYPIVAHNAPFDMGFLYALDSIASIPAYTVIDTVRLAKQTLRNIPDYKLTTLSAFLELEHHAHDALGDCLAAAAIYQFCAVQN</sequence>
<dbReference type="InterPro" id="IPR006054">
    <property type="entry name" value="DnaQ"/>
</dbReference>
<evidence type="ECO:0000313" key="6">
    <source>
        <dbReference type="Proteomes" id="UP000188184"/>
    </source>
</evidence>
<gene>
    <name evidence="5" type="ORF">B0X71_13225</name>
</gene>
<dbReference type="AlphaFoldDB" id="A0A1Q2L0H5"/>
<dbReference type="KEGG" id="pmar:B0X71_13225"/>
<dbReference type="RefSeq" id="WP_077589858.1">
    <property type="nucleotide sequence ID" value="NZ_CP019640.1"/>
</dbReference>
<reference evidence="5 6" key="1">
    <citation type="submission" date="2017-02" db="EMBL/GenBank/DDBJ databases">
        <title>The complete genomic sequence of a novel cold adapted crude oil-degrading bacterium Planococcus qaidamina Y42.</title>
        <authorList>
            <person name="Yang R."/>
        </authorList>
    </citation>
    <scope>NUCLEOTIDE SEQUENCE [LARGE SCALE GENOMIC DNA]</scope>
    <source>
        <strain evidence="5 6">Y42</strain>
    </source>
</reference>
<name>A0A1Q2L0H5_9BACL</name>
<dbReference type="GO" id="GO:0005829">
    <property type="term" value="C:cytosol"/>
    <property type="evidence" value="ECO:0007669"/>
    <property type="project" value="TreeGrafter"/>
</dbReference>
<dbReference type="Gene3D" id="3.30.420.10">
    <property type="entry name" value="Ribonuclease H-like superfamily/Ribonuclease H"/>
    <property type="match status" value="1"/>
</dbReference>
<proteinExistence type="predicted"/>
<dbReference type="InterPro" id="IPR013520">
    <property type="entry name" value="Ribonucl_H"/>
</dbReference>
<keyword evidence="2" id="KW-0378">Hydrolase</keyword>
<protein>
    <submittedName>
        <fullName evidence="5">DNA polymerase III subunit epsilon</fullName>
    </submittedName>
</protein>
<evidence type="ECO:0000256" key="1">
    <source>
        <dbReference type="ARBA" id="ARBA00022722"/>
    </source>
</evidence>
<evidence type="ECO:0000259" key="4">
    <source>
        <dbReference type="SMART" id="SM00479"/>
    </source>
</evidence>
<dbReference type="PANTHER" id="PTHR30231">
    <property type="entry name" value="DNA POLYMERASE III SUBUNIT EPSILON"/>
    <property type="match status" value="1"/>
</dbReference>
<keyword evidence="3" id="KW-0269">Exonuclease</keyword>
<dbReference type="GO" id="GO:0003677">
    <property type="term" value="F:DNA binding"/>
    <property type="evidence" value="ECO:0007669"/>
    <property type="project" value="InterPro"/>
</dbReference>
<dbReference type="GO" id="GO:0003887">
    <property type="term" value="F:DNA-directed DNA polymerase activity"/>
    <property type="evidence" value="ECO:0007669"/>
    <property type="project" value="InterPro"/>
</dbReference>
<dbReference type="SUPFAM" id="SSF53098">
    <property type="entry name" value="Ribonuclease H-like"/>
    <property type="match status" value="1"/>
</dbReference>
<dbReference type="OrthoDB" id="9803913at2"/>
<dbReference type="SMART" id="SM00479">
    <property type="entry name" value="EXOIII"/>
    <property type="match status" value="1"/>
</dbReference>
<dbReference type="GO" id="GO:0008408">
    <property type="term" value="F:3'-5' exonuclease activity"/>
    <property type="evidence" value="ECO:0007669"/>
    <property type="project" value="TreeGrafter"/>
</dbReference>
<dbReference type="NCBIfam" id="TIGR00573">
    <property type="entry name" value="dnaq"/>
    <property type="match status" value="1"/>
</dbReference>
<dbReference type="EMBL" id="CP019640">
    <property type="protein sequence ID" value="AQQ53960.1"/>
    <property type="molecule type" value="Genomic_DNA"/>
</dbReference>
<evidence type="ECO:0000256" key="2">
    <source>
        <dbReference type="ARBA" id="ARBA00022801"/>
    </source>
</evidence>
<dbReference type="CDD" id="cd06127">
    <property type="entry name" value="DEDDh"/>
    <property type="match status" value="1"/>
</dbReference>
<organism evidence="5 6">
    <name type="scientific">Planococcus lenghuensis</name>
    <dbReference type="NCBI Taxonomy" id="2213202"/>
    <lineage>
        <taxon>Bacteria</taxon>
        <taxon>Bacillati</taxon>
        <taxon>Bacillota</taxon>
        <taxon>Bacilli</taxon>
        <taxon>Bacillales</taxon>
        <taxon>Caryophanaceae</taxon>
        <taxon>Planococcus</taxon>
    </lineage>
</organism>
<evidence type="ECO:0000313" key="5">
    <source>
        <dbReference type="EMBL" id="AQQ53960.1"/>
    </source>
</evidence>
<dbReference type="PANTHER" id="PTHR30231:SF41">
    <property type="entry name" value="DNA POLYMERASE III SUBUNIT EPSILON"/>
    <property type="match status" value="1"/>
</dbReference>
<dbReference type="Pfam" id="PF00929">
    <property type="entry name" value="RNase_T"/>
    <property type="match status" value="1"/>
</dbReference>
<dbReference type="InterPro" id="IPR012337">
    <property type="entry name" value="RNaseH-like_sf"/>
</dbReference>